<evidence type="ECO:0000256" key="2">
    <source>
        <dbReference type="ARBA" id="ARBA00023002"/>
    </source>
</evidence>
<keyword evidence="4" id="KW-1185">Reference proteome</keyword>
<dbReference type="PANTHER" id="PTHR24320:SF148">
    <property type="entry name" value="NAD(P)-BINDING ROSSMANN-FOLD SUPERFAMILY PROTEIN"/>
    <property type="match status" value="1"/>
</dbReference>
<dbReference type="PANTHER" id="PTHR24320">
    <property type="entry name" value="RETINOL DEHYDROGENASE"/>
    <property type="match status" value="1"/>
</dbReference>
<dbReference type="PRINTS" id="PR00081">
    <property type="entry name" value="GDHRDH"/>
</dbReference>
<name>A0ABV7Z9F9_9DEIO</name>
<evidence type="ECO:0000313" key="4">
    <source>
        <dbReference type="Proteomes" id="UP001595803"/>
    </source>
</evidence>
<evidence type="ECO:0000256" key="1">
    <source>
        <dbReference type="ARBA" id="ARBA00006484"/>
    </source>
</evidence>
<dbReference type="InterPro" id="IPR002347">
    <property type="entry name" value="SDR_fam"/>
</dbReference>
<dbReference type="Pfam" id="PF00106">
    <property type="entry name" value="adh_short"/>
    <property type="match status" value="1"/>
</dbReference>
<dbReference type="InterPro" id="IPR036291">
    <property type="entry name" value="NAD(P)-bd_dom_sf"/>
</dbReference>
<accession>A0ABV7Z9F9</accession>
<dbReference type="SUPFAM" id="SSF51735">
    <property type="entry name" value="NAD(P)-binding Rossmann-fold domains"/>
    <property type="match status" value="1"/>
</dbReference>
<comment type="caution">
    <text evidence="3">The sequence shown here is derived from an EMBL/GenBank/DDBJ whole genome shotgun (WGS) entry which is preliminary data.</text>
</comment>
<organism evidence="3 4">
    <name type="scientific">Deinococcus rufus</name>
    <dbReference type="NCBI Taxonomy" id="2136097"/>
    <lineage>
        <taxon>Bacteria</taxon>
        <taxon>Thermotogati</taxon>
        <taxon>Deinococcota</taxon>
        <taxon>Deinococci</taxon>
        <taxon>Deinococcales</taxon>
        <taxon>Deinococcaceae</taxon>
        <taxon>Deinococcus</taxon>
    </lineage>
</organism>
<keyword evidence="2" id="KW-0560">Oxidoreductase</keyword>
<dbReference type="RefSeq" id="WP_322474002.1">
    <property type="nucleotide sequence ID" value="NZ_JBHRZG010000008.1"/>
</dbReference>
<dbReference type="Gene3D" id="3.40.50.720">
    <property type="entry name" value="NAD(P)-binding Rossmann-like Domain"/>
    <property type="match status" value="1"/>
</dbReference>
<gene>
    <name evidence="3" type="ORF">ACFOSB_07755</name>
</gene>
<reference evidence="4" key="1">
    <citation type="journal article" date="2019" name="Int. J. Syst. Evol. Microbiol.">
        <title>The Global Catalogue of Microorganisms (GCM) 10K type strain sequencing project: providing services to taxonomists for standard genome sequencing and annotation.</title>
        <authorList>
            <consortium name="The Broad Institute Genomics Platform"/>
            <consortium name="The Broad Institute Genome Sequencing Center for Infectious Disease"/>
            <person name="Wu L."/>
            <person name="Ma J."/>
        </authorList>
    </citation>
    <scope>NUCLEOTIDE SEQUENCE [LARGE SCALE GENOMIC DNA]</scope>
    <source>
        <strain evidence="4">CCTCC AB 2017081</strain>
    </source>
</reference>
<protein>
    <submittedName>
        <fullName evidence="3">Oxidoreductase</fullName>
    </submittedName>
</protein>
<dbReference type="Proteomes" id="UP001595803">
    <property type="component" value="Unassembled WGS sequence"/>
</dbReference>
<sequence>MTTLQHPIGSDFDAHSTTHDVLRGVDLTGRLALVTGGHSGLGLATTRALAAAGAQVMVLARDHAAAQRVVGDLPGAQVETLDLGDLGSVQAFADRFVASGRDIDMLIGSAGVMACPETRVGPGWETQFAVNHLGHYALVNRLWPALAHGRGARVVAVASGGNPHSRIRWDDPHFTQDYDKWQAYAQSKRANALFAVELDRRGQHAGVRAFSVHPGYILTPLQRHLTRAEMIDAGWIDPDGQPVAGLFKTPEQGAATQVWAATSPDLAGRGGVHCEDADIARTGQDGREQGDSAADAARLWTLSAALTGVDAFGETERGKVSEQPLP</sequence>
<dbReference type="NCBIfam" id="NF004845">
    <property type="entry name" value="PRK06196.1"/>
    <property type="match status" value="1"/>
</dbReference>
<dbReference type="EMBL" id="JBHRZG010000008">
    <property type="protein sequence ID" value="MFC3832749.1"/>
    <property type="molecule type" value="Genomic_DNA"/>
</dbReference>
<proteinExistence type="inferred from homology"/>
<comment type="similarity">
    <text evidence="1">Belongs to the short-chain dehydrogenases/reductases (SDR) family.</text>
</comment>
<evidence type="ECO:0000313" key="3">
    <source>
        <dbReference type="EMBL" id="MFC3832749.1"/>
    </source>
</evidence>